<name>A0A6C0EUQ9_9ZZZZ</name>
<proteinExistence type="predicted"/>
<organism evidence="2">
    <name type="scientific">viral metagenome</name>
    <dbReference type="NCBI Taxonomy" id="1070528"/>
    <lineage>
        <taxon>unclassified sequences</taxon>
        <taxon>metagenomes</taxon>
        <taxon>organismal metagenomes</taxon>
    </lineage>
</organism>
<feature type="compositionally biased region" description="Pro residues" evidence="1">
    <location>
        <begin position="24"/>
        <end position="34"/>
    </location>
</feature>
<feature type="region of interest" description="Disordered" evidence="1">
    <location>
        <begin position="1"/>
        <end position="39"/>
    </location>
</feature>
<dbReference type="AlphaFoldDB" id="A0A6C0EUQ9"/>
<dbReference type="EMBL" id="MN738956">
    <property type="protein sequence ID" value="QHT32924.1"/>
    <property type="molecule type" value="Genomic_DNA"/>
</dbReference>
<protein>
    <submittedName>
        <fullName evidence="2">Uncharacterized protein</fullName>
    </submittedName>
</protein>
<evidence type="ECO:0000256" key="1">
    <source>
        <dbReference type="SAM" id="MobiDB-lite"/>
    </source>
</evidence>
<evidence type="ECO:0000313" key="2">
    <source>
        <dbReference type="EMBL" id="QHT32924.1"/>
    </source>
</evidence>
<sequence length="75" mass="7921">MSKMFLMGSNQGSNRARVVSRAPDAPPAPAPMAPVVPLAPRSLPAPLVRMRGRTPMISLGSIMTHNSTPCRSCGH</sequence>
<accession>A0A6C0EUQ9</accession>
<reference evidence="2" key="1">
    <citation type="journal article" date="2020" name="Nature">
        <title>Giant virus diversity and host interactions through global metagenomics.</title>
        <authorList>
            <person name="Schulz F."/>
            <person name="Roux S."/>
            <person name="Paez-Espino D."/>
            <person name="Jungbluth S."/>
            <person name="Walsh D.A."/>
            <person name="Denef V.J."/>
            <person name="McMahon K.D."/>
            <person name="Konstantinidis K.T."/>
            <person name="Eloe-Fadrosh E.A."/>
            <person name="Kyrpides N.C."/>
            <person name="Woyke T."/>
        </authorList>
    </citation>
    <scope>NUCLEOTIDE SEQUENCE</scope>
    <source>
        <strain evidence="2">GVMAG-M-3300009161-34</strain>
    </source>
</reference>